<feature type="compositionally biased region" description="Polar residues" evidence="1">
    <location>
        <begin position="23"/>
        <end position="37"/>
    </location>
</feature>
<reference evidence="4" key="1">
    <citation type="submission" date="2016-06" db="UniProtKB">
        <authorList>
            <consortium name="WormBaseParasite"/>
        </authorList>
    </citation>
    <scope>IDENTIFICATION</scope>
</reference>
<dbReference type="EMBL" id="UZAN01053135">
    <property type="protein sequence ID" value="VDP89840.1"/>
    <property type="molecule type" value="Genomic_DNA"/>
</dbReference>
<dbReference type="Proteomes" id="UP000272942">
    <property type="component" value="Unassembled WGS sequence"/>
</dbReference>
<feature type="compositionally biased region" description="Low complexity" evidence="1">
    <location>
        <begin position="38"/>
        <end position="57"/>
    </location>
</feature>
<name>A0A183B033_9TREM</name>
<sequence>MSVVGTLSADTSRFVDRVLVSRKSNSGKSSMTNNHNNGSVGVATSSTASSYTTTSSSPPQTGNSATSLHVSSHTLDKVKVAKITLEHYYHNLVQQYRERQNRYKILESMMESEGLTEEQITIEQIVTYH</sequence>
<organism evidence="4">
    <name type="scientific">Echinostoma caproni</name>
    <dbReference type="NCBI Taxonomy" id="27848"/>
    <lineage>
        <taxon>Eukaryota</taxon>
        <taxon>Metazoa</taxon>
        <taxon>Spiralia</taxon>
        <taxon>Lophotrochozoa</taxon>
        <taxon>Platyhelminthes</taxon>
        <taxon>Trematoda</taxon>
        <taxon>Digenea</taxon>
        <taxon>Plagiorchiida</taxon>
        <taxon>Echinostomata</taxon>
        <taxon>Echinostomatoidea</taxon>
        <taxon>Echinostomatidae</taxon>
        <taxon>Echinostoma</taxon>
    </lineage>
</organism>
<feature type="region of interest" description="Disordered" evidence="1">
    <location>
        <begin position="23"/>
        <end position="70"/>
    </location>
</feature>
<evidence type="ECO:0000313" key="3">
    <source>
        <dbReference type="Proteomes" id="UP000272942"/>
    </source>
</evidence>
<proteinExistence type="predicted"/>
<evidence type="ECO:0000313" key="4">
    <source>
        <dbReference type="WBParaSite" id="ECPE_0001260401-mRNA-1"/>
    </source>
</evidence>
<feature type="compositionally biased region" description="Polar residues" evidence="1">
    <location>
        <begin position="58"/>
        <end position="70"/>
    </location>
</feature>
<reference evidence="2 3" key="2">
    <citation type="submission" date="2018-11" db="EMBL/GenBank/DDBJ databases">
        <authorList>
            <consortium name="Pathogen Informatics"/>
        </authorList>
    </citation>
    <scope>NUCLEOTIDE SEQUENCE [LARGE SCALE GENOMIC DNA]</scope>
    <source>
        <strain evidence="2 3">Egypt</strain>
    </source>
</reference>
<protein>
    <submittedName>
        <fullName evidence="4">EB1 C-terminal domain-containing protein</fullName>
    </submittedName>
</protein>
<dbReference type="WBParaSite" id="ECPE_0001260401-mRNA-1">
    <property type="protein sequence ID" value="ECPE_0001260401-mRNA-1"/>
    <property type="gene ID" value="ECPE_0001260401"/>
</dbReference>
<keyword evidence="3" id="KW-1185">Reference proteome</keyword>
<gene>
    <name evidence="2" type="ORF">ECPE_LOCUS12568</name>
</gene>
<dbReference type="AlphaFoldDB" id="A0A183B033"/>
<evidence type="ECO:0000313" key="2">
    <source>
        <dbReference type="EMBL" id="VDP89840.1"/>
    </source>
</evidence>
<evidence type="ECO:0000256" key="1">
    <source>
        <dbReference type="SAM" id="MobiDB-lite"/>
    </source>
</evidence>
<accession>A0A183B033</accession>
<dbReference type="OrthoDB" id="3638488at2759"/>